<reference evidence="2 3" key="1">
    <citation type="submission" date="2020-02" db="EMBL/GenBank/DDBJ databases">
        <authorList>
            <person name="Ma Q."/>
            <person name="Huang Y."/>
            <person name="Song X."/>
            <person name="Pei D."/>
        </authorList>
    </citation>
    <scope>NUCLEOTIDE SEQUENCE [LARGE SCALE GENOMIC DNA]</scope>
    <source>
        <strain evidence="2">Sxm20200214</strain>
        <tissue evidence="2">Leaf</tissue>
    </source>
</reference>
<evidence type="ECO:0000313" key="2">
    <source>
        <dbReference type="EMBL" id="KAG2322667.1"/>
    </source>
</evidence>
<proteinExistence type="predicted"/>
<feature type="region of interest" description="Disordered" evidence="1">
    <location>
        <begin position="52"/>
        <end position="155"/>
    </location>
</feature>
<evidence type="ECO:0000256" key="1">
    <source>
        <dbReference type="SAM" id="MobiDB-lite"/>
    </source>
</evidence>
<organism evidence="2 3">
    <name type="scientific">Brassica carinata</name>
    <name type="common">Ethiopian mustard</name>
    <name type="synonym">Abyssinian cabbage</name>
    <dbReference type="NCBI Taxonomy" id="52824"/>
    <lineage>
        <taxon>Eukaryota</taxon>
        <taxon>Viridiplantae</taxon>
        <taxon>Streptophyta</taxon>
        <taxon>Embryophyta</taxon>
        <taxon>Tracheophyta</taxon>
        <taxon>Spermatophyta</taxon>
        <taxon>Magnoliopsida</taxon>
        <taxon>eudicotyledons</taxon>
        <taxon>Gunneridae</taxon>
        <taxon>Pentapetalae</taxon>
        <taxon>rosids</taxon>
        <taxon>malvids</taxon>
        <taxon>Brassicales</taxon>
        <taxon>Brassicaceae</taxon>
        <taxon>Brassiceae</taxon>
        <taxon>Brassica</taxon>
    </lineage>
</organism>
<evidence type="ECO:0000313" key="3">
    <source>
        <dbReference type="Proteomes" id="UP000886595"/>
    </source>
</evidence>
<feature type="compositionally biased region" description="Basic residues" evidence="1">
    <location>
        <begin position="70"/>
        <end position="87"/>
    </location>
</feature>
<keyword evidence="3" id="KW-1185">Reference proteome</keyword>
<comment type="caution">
    <text evidence="2">The sequence shown here is derived from an EMBL/GenBank/DDBJ whole genome shotgun (WGS) entry which is preliminary data.</text>
</comment>
<dbReference type="Proteomes" id="UP000886595">
    <property type="component" value="Unassembled WGS sequence"/>
</dbReference>
<feature type="compositionally biased region" description="Basic and acidic residues" evidence="1">
    <location>
        <begin position="102"/>
        <end position="119"/>
    </location>
</feature>
<dbReference type="AlphaFoldDB" id="A0A8X7W3Z5"/>
<gene>
    <name evidence="2" type="ORF">Bca52824_015880</name>
</gene>
<accession>A0A8X7W3Z5</accession>
<protein>
    <submittedName>
        <fullName evidence="2">Uncharacterized protein</fullName>
    </submittedName>
</protein>
<dbReference type="EMBL" id="JAAMPC010000003">
    <property type="protein sequence ID" value="KAG2322667.1"/>
    <property type="molecule type" value="Genomic_DNA"/>
</dbReference>
<name>A0A8X7W3Z5_BRACI</name>
<sequence>MASLSFTQFLPFPRCNADVPCLQPQGFVKFRGEKWNGKHSFLMVAGRRKLSESAPLDEDDGGNGAVGGKKPTKVPKRSGARTTKKKVVAKDAPLEESSQLLVDRDDVSDNESDTKEEPRRTRKKASPAAASSDVDEGKTEKKVRRKRTAKKDNKEVEDVLVTSSTYDEASDVEEALGTHSRVWLLVIGDAALLLVNLRFLPHRRTRFAHPVGLLRRHQIVGGHGVGWEEDEVRFW</sequence>